<reference evidence="3 4" key="1">
    <citation type="submission" date="2018-03" db="EMBL/GenBank/DDBJ databases">
        <title>Genomic Encyclopedia of Archaeal and Bacterial Type Strains, Phase II (KMG-II): from individual species to whole genera.</title>
        <authorList>
            <person name="Goeker M."/>
        </authorList>
    </citation>
    <scope>NUCLEOTIDE SEQUENCE [LARGE SCALE GENOMIC DNA]</scope>
    <source>
        <strain evidence="3 4">DSM 45348</strain>
    </source>
</reference>
<sequence length="87" mass="9401">MTARHGDHTRSDDAPAIPRRVRRPNPAITGFLWVVGGVAFVGGGASDIAGYPFDGEAPSIAFLVGIVFLVFAWRRSAKAHRLENQDL</sequence>
<feature type="region of interest" description="Disordered" evidence="1">
    <location>
        <begin position="1"/>
        <end position="21"/>
    </location>
</feature>
<evidence type="ECO:0000313" key="3">
    <source>
        <dbReference type="EMBL" id="PRY22750.1"/>
    </source>
</evidence>
<evidence type="ECO:0000256" key="2">
    <source>
        <dbReference type="SAM" id="Phobius"/>
    </source>
</evidence>
<keyword evidence="2" id="KW-0472">Membrane</keyword>
<organism evidence="3 4">
    <name type="scientific">Pseudosporangium ferrugineum</name>
    <dbReference type="NCBI Taxonomy" id="439699"/>
    <lineage>
        <taxon>Bacteria</taxon>
        <taxon>Bacillati</taxon>
        <taxon>Actinomycetota</taxon>
        <taxon>Actinomycetes</taxon>
        <taxon>Micromonosporales</taxon>
        <taxon>Micromonosporaceae</taxon>
        <taxon>Pseudosporangium</taxon>
    </lineage>
</organism>
<dbReference type="AlphaFoldDB" id="A0A2T0RNQ0"/>
<gene>
    <name evidence="3" type="ORF">CLV70_1169</name>
</gene>
<dbReference type="Proteomes" id="UP000239209">
    <property type="component" value="Unassembled WGS sequence"/>
</dbReference>
<feature type="compositionally biased region" description="Basic and acidic residues" evidence="1">
    <location>
        <begin position="1"/>
        <end position="13"/>
    </location>
</feature>
<keyword evidence="2" id="KW-1133">Transmembrane helix</keyword>
<proteinExistence type="predicted"/>
<feature type="transmembrane region" description="Helical" evidence="2">
    <location>
        <begin position="27"/>
        <end position="45"/>
    </location>
</feature>
<keyword evidence="2" id="KW-0812">Transmembrane</keyword>
<keyword evidence="4" id="KW-1185">Reference proteome</keyword>
<accession>A0A2T0RNQ0</accession>
<name>A0A2T0RNQ0_9ACTN</name>
<protein>
    <submittedName>
        <fullName evidence="3">Uncharacterized protein</fullName>
    </submittedName>
</protein>
<feature type="transmembrane region" description="Helical" evidence="2">
    <location>
        <begin position="57"/>
        <end position="73"/>
    </location>
</feature>
<evidence type="ECO:0000256" key="1">
    <source>
        <dbReference type="SAM" id="MobiDB-lite"/>
    </source>
</evidence>
<comment type="caution">
    <text evidence="3">The sequence shown here is derived from an EMBL/GenBank/DDBJ whole genome shotgun (WGS) entry which is preliminary data.</text>
</comment>
<evidence type="ECO:0000313" key="4">
    <source>
        <dbReference type="Proteomes" id="UP000239209"/>
    </source>
</evidence>
<dbReference type="EMBL" id="PVZG01000016">
    <property type="protein sequence ID" value="PRY22750.1"/>
    <property type="molecule type" value="Genomic_DNA"/>
</dbReference>
<dbReference type="RefSeq" id="WP_106129716.1">
    <property type="nucleotide sequence ID" value="NZ_PVZG01000016.1"/>
</dbReference>